<dbReference type="STRING" id="1763538.LPB68_08515"/>
<sequence length="70" mass="7693">MLIITGIVAIALGLLNIYNPSFSWKFNEGWKVRGESEPSETYLSVTKFCGLISTLFGLLLLIAGIFKLIA</sequence>
<keyword evidence="1" id="KW-0472">Membrane</keyword>
<reference evidence="3 4" key="1">
    <citation type="submission" date="2016-02" db="EMBL/GenBank/DDBJ databases">
        <title>Paenibacillus sp. LPB0068, isolated from Crassostrea gigas.</title>
        <authorList>
            <person name="Shin S.-K."/>
            <person name="Yi H."/>
        </authorList>
    </citation>
    <scope>NUCLEOTIDE SEQUENCE [LARGE SCALE GENOMIC DNA]</scope>
    <source>
        <strain evidence="3 4">LPB0068</strain>
    </source>
</reference>
<protein>
    <recommendedName>
        <fullName evidence="2">DUF6199 domain-containing protein</fullName>
    </recommendedName>
</protein>
<gene>
    <name evidence="3" type="ORF">PNBC_20665</name>
</gene>
<keyword evidence="4" id="KW-1185">Reference proteome</keyword>
<feature type="domain" description="DUF6199" evidence="2">
    <location>
        <begin position="6"/>
        <end position="63"/>
    </location>
</feature>
<dbReference type="OrthoDB" id="2088419at2"/>
<dbReference type="EMBL" id="LSFN01000044">
    <property type="protein sequence ID" value="OAB70979.1"/>
    <property type="molecule type" value="Genomic_DNA"/>
</dbReference>
<keyword evidence="1" id="KW-0812">Transmembrane</keyword>
<dbReference type="Proteomes" id="UP000077134">
    <property type="component" value="Unassembled WGS sequence"/>
</dbReference>
<proteinExistence type="predicted"/>
<dbReference type="KEGG" id="pcx:LPB68_08515"/>
<evidence type="ECO:0000313" key="3">
    <source>
        <dbReference type="EMBL" id="OAB70979.1"/>
    </source>
</evidence>
<keyword evidence="1" id="KW-1133">Transmembrane helix</keyword>
<dbReference type="AlphaFoldDB" id="A0A167AG39"/>
<feature type="transmembrane region" description="Helical" evidence="1">
    <location>
        <begin position="41"/>
        <end position="66"/>
    </location>
</feature>
<accession>A0A167AG39</accession>
<organism evidence="3 4">
    <name type="scientific">Paenibacillus crassostreae</name>
    <dbReference type="NCBI Taxonomy" id="1763538"/>
    <lineage>
        <taxon>Bacteria</taxon>
        <taxon>Bacillati</taxon>
        <taxon>Bacillota</taxon>
        <taxon>Bacilli</taxon>
        <taxon>Bacillales</taxon>
        <taxon>Paenibacillaceae</taxon>
        <taxon>Paenibacillus</taxon>
    </lineage>
</organism>
<dbReference type="RefSeq" id="WP_068661324.1">
    <property type="nucleotide sequence ID" value="NZ_CP017770.1"/>
</dbReference>
<comment type="caution">
    <text evidence="3">The sequence shown here is derived from an EMBL/GenBank/DDBJ whole genome shotgun (WGS) entry which is preliminary data.</text>
</comment>
<dbReference type="Pfam" id="PF19701">
    <property type="entry name" value="DUF6199"/>
    <property type="match status" value="1"/>
</dbReference>
<evidence type="ECO:0000313" key="4">
    <source>
        <dbReference type="Proteomes" id="UP000077134"/>
    </source>
</evidence>
<name>A0A167AG39_9BACL</name>
<evidence type="ECO:0000259" key="2">
    <source>
        <dbReference type="Pfam" id="PF19701"/>
    </source>
</evidence>
<evidence type="ECO:0000256" key="1">
    <source>
        <dbReference type="SAM" id="Phobius"/>
    </source>
</evidence>
<dbReference type="InterPro" id="IPR045679">
    <property type="entry name" value="DUF6199"/>
</dbReference>